<dbReference type="Proteomes" id="UP001517367">
    <property type="component" value="Unassembled WGS sequence"/>
</dbReference>
<evidence type="ECO:0008006" key="4">
    <source>
        <dbReference type="Google" id="ProtNLM"/>
    </source>
</evidence>
<accession>A0ABW9JK40</accession>
<evidence type="ECO:0000313" key="3">
    <source>
        <dbReference type="Proteomes" id="UP001517367"/>
    </source>
</evidence>
<name>A0ABW9JK40_9SPHI</name>
<keyword evidence="3" id="KW-1185">Reference proteome</keyword>
<dbReference type="EMBL" id="SRMP02000034">
    <property type="protein sequence ID" value="MFN0292779.1"/>
    <property type="molecule type" value="Genomic_DNA"/>
</dbReference>
<organism evidence="2 3">
    <name type="scientific">Pedobacter helvus</name>
    <dbReference type="NCBI Taxonomy" id="2563444"/>
    <lineage>
        <taxon>Bacteria</taxon>
        <taxon>Pseudomonadati</taxon>
        <taxon>Bacteroidota</taxon>
        <taxon>Sphingobacteriia</taxon>
        <taxon>Sphingobacteriales</taxon>
        <taxon>Sphingobacteriaceae</taxon>
        <taxon>Pedobacter</taxon>
    </lineage>
</organism>
<feature type="chain" id="PRO_5045381443" description="DUF5723 domain-containing protein" evidence="1">
    <location>
        <begin position="32"/>
        <end position="390"/>
    </location>
</feature>
<keyword evidence="1" id="KW-0732">Signal</keyword>
<sequence length="390" mass="42079">MIPLYYKKQIRYVKNKACLALFLGLAFQANAQESKTVKVNFGLIYPLSTNGTRAPLDTNDLSIHLLAGVSSVERGSAFAGLANIVRNEAKGALLAGFSNHVGKEANGALFAGFLNTYRSAKGPQFAGFANLAQGEVRGAQFSGFLNATGGDMNGVQFAGFANIARNLNGNQFAGFANVAKRISASQFSGFINVAKDVNGSQFAGFINVAKKVKGAQIAGFINIAETSDCPIGIINIIKNGEKSVASTIDESQTAMLTFRSGGKHLYGIIGAGYNFKNEDEVYAFEAGFGAHFFHSQYFRLNLELTQTTLESFKYGEYFKSTLRMLPAVKVAPWLEIFGGPSFNFVTTNTAEGLALHPANEKLVLHTWQSKGSDFRQSLHIGYQAGLQFVF</sequence>
<protein>
    <recommendedName>
        <fullName evidence="4">DUF5723 domain-containing protein</fullName>
    </recommendedName>
</protein>
<gene>
    <name evidence="2" type="ORF">E5L68_015380</name>
</gene>
<reference evidence="2 3" key="1">
    <citation type="submission" date="2024-12" db="EMBL/GenBank/DDBJ databases">
        <authorList>
            <person name="Hu S."/>
        </authorList>
    </citation>
    <scope>NUCLEOTIDE SEQUENCE [LARGE SCALE GENOMIC DNA]</scope>
    <source>
        <strain evidence="2 3">P-25</strain>
    </source>
</reference>
<feature type="signal peptide" evidence="1">
    <location>
        <begin position="1"/>
        <end position="31"/>
    </location>
</feature>
<proteinExistence type="predicted"/>
<dbReference type="RefSeq" id="WP_138728543.1">
    <property type="nucleotide sequence ID" value="NZ_SRMP02000034.1"/>
</dbReference>
<evidence type="ECO:0000256" key="1">
    <source>
        <dbReference type="SAM" id="SignalP"/>
    </source>
</evidence>
<evidence type="ECO:0000313" key="2">
    <source>
        <dbReference type="EMBL" id="MFN0292779.1"/>
    </source>
</evidence>
<comment type="caution">
    <text evidence="2">The sequence shown here is derived from an EMBL/GenBank/DDBJ whole genome shotgun (WGS) entry which is preliminary data.</text>
</comment>